<dbReference type="GO" id="GO:0016787">
    <property type="term" value="F:hydrolase activity"/>
    <property type="evidence" value="ECO:0007669"/>
    <property type="project" value="UniProtKB-KW"/>
</dbReference>
<evidence type="ECO:0000313" key="4">
    <source>
        <dbReference type="EMBL" id="MEI5687078.1"/>
    </source>
</evidence>
<dbReference type="InterPro" id="IPR050300">
    <property type="entry name" value="GDXG_lipolytic_enzyme"/>
</dbReference>
<organism evidence="4 5">
    <name type="scientific">Sphingomonas kyungheensis</name>
    <dbReference type="NCBI Taxonomy" id="1069987"/>
    <lineage>
        <taxon>Bacteria</taxon>
        <taxon>Pseudomonadati</taxon>
        <taxon>Pseudomonadota</taxon>
        <taxon>Alphaproteobacteria</taxon>
        <taxon>Sphingomonadales</taxon>
        <taxon>Sphingomonadaceae</taxon>
        <taxon>Sphingomonas</taxon>
    </lineage>
</organism>
<dbReference type="PANTHER" id="PTHR48081">
    <property type="entry name" value="AB HYDROLASE SUPERFAMILY PROTEIN C4A8.06C"/>
    <property type="match status" value="1"/>
</dbReference>
<dbReference type="Proteomes" id="UP001367771">
    <property type="component" value="Unassembled WGS sequence"/>
</dbReference>
<dbReference type="SUPFAM" id="SSF53474">
    <property type="entry name" value="alpha/beta-Hydrolases"/>
    <property type="match status" value="1"/>
</dbReference>
<dbReference type="InterPro" id="IPR029058">
    <property type="entry name" value="AB_hydrolase_fold"/>
</dbReference>
<protein>
    <submittedName>
        <fullName evidence="4">Alpha/beta hydrolase</fullName>
    </submittedName>
</protein>
<evidence type="ECO:0000256" key="2">
    <source>
        <dbReference type="ARBA" id="ARBA00022801"/>
    </source>
</evidence>
<name>A0ABU8H270_9SPHN</name>
<keyword evidence="2 4" id="KW-0378">Hydrolase</keyword>
<evidence type="ECO:0000256" key="1">
    <source>
        <dbReference type="ARBA" id="ARBA00010515"/>
    </source>
</evidence>
<evidence type="ECO:0000313" key="5">
    <source>
        <dbReference type="Proteomes" id="UP001367771"/>
    </source>
</evidence>
<feature type="domain" description="Alpha/beta hydrolase fold-3" evidence="3">
    <location>
        <begin position="86"/>
        <end position="289"/>
    </location>
</feature>
<dbReference type="Pfam" id="PF07859">
    <property type="entry name" value="Abhydrolase_3"/>
    <property type="match status" value="1"/>
</dbReference>
<evidence type="ECO:0000259" key="3">
    <source>
        <dbReference type="Pfam" id="PF07859"/>
    </source>
</evidence>
<accession>A0ABU8H270</accession>
<keyword evidence="5" id="KW-1185">Reference proteome</keyword>
<proteinExistence type="inferred from homology"/>
<dbReference type="PROSITE" id="PS01173">
    <property type="entry name" value="LIPASE_GDXG_HIS"/>
    <property type="match status" value="1"/>
</dbReference>
<comment type="similarity">
    <text evidence="1">Belongs to the 'GDXG' lipolytic enzyme family.</text>
</comment>
<dbReference type="InterPro" id="IPR013094">
    <property type="entry name" value="AB_hydrolase_3"/>
</dbReference>
<dbReference type="InterPro" id="IPR002168">
    <property type="entry name" value="Lipase_GDXG_HIS_AS"/>
</dbReference>
<dbReference type="RefSeq" id="WP_336544985.1">
    <property type="nucleotide sequence ID" value="NZ_JBBBDM010000003.1"/>
</dbReference>
<reference evidence="4 5" key="1">
    <citation type="journal article" date="2013" name="Int. J. Syst. Evol. Microbiol.">
        <title>Sphingomonas kyungheensis sp. nov., a bacterium with ginsenoside-converting activity isolated from soil of a ginseng field.</title>
        <authorList>
            <person name="Son H.M."/>
            <person name="Yang J.E."/>
            <person name="Park Y."/>
            <person name="Han C.K."/>
            <person name="Kim S.G."/>
            <person name="Kook M."/>
            <person name="Yi T.H."/>
        </authorList>
    </citation>
    <scope>NUCLEOTIDE SEQUENCE [LARGE SCALE GENOMIC DNA]</scope>
    <source>
        <strain evidence="4 5">LMG 26582</strain>
    </source>
</reference>
<dbReference type="PANTHER" id="PTHR48081:SF8">
    <property type="entry name" value="ALPHA_BETA HYDROLASE FOLD-3 DOMAIN-CONTAINING PROTEIN-RELATED"/>
    <property type="match status" value="1"/>
</dbReference>
<gene>
    <name evidence="4" type="ORF">V8201_08310</name>
</gene>
<dbReference type="Gene3D" id="3.40.50.1820">
    <property type="entry name" value="alpha/beta hydrolase"/>
    <property type="match status" value="1"/>
</dbReference>
<comment type="caution">
    <text evidence="4">The sequence shown here is derived from an EMBL/GenBank/DDBJ whole genome shotgun (WGS) entry which is preliminary data.</text>
</comment>
<dbReference type="EMBL" id="JBBBDM010000003">
    <property type="protein sequence ID" value="MEI5687078.1"/>
    <property type="molecule type" value="Genomic_DNA"/>
</dbReference>
<sequence>MTDPAAAYVRPDVRRFLDYLNAMPGPASHELPPAQARQLLRSSRDLTDLPIGVIAVVRDLAIPGPAGTIAARLFDARASRDAGPALVFFHGGGFVIGDLDTHAGICAEIARTLDVPVIAVDYRLAPEHPWPAAPDDCTAAARWVAKSPAALDRSVTSLILCGDSAGGTLAIVTALDLRDAPAAVPVIVQAPIYPAADSGRHYPSFDTFADGYLLTRDAMLFYDRAYRADPASPRGAPLRGRLDGLPPAVIVTAGLDPIRDQGRAYAAALAGAGVPVVFREAKGLIHAFVLLRKAIPSAQAEVAGYLAALAAVIHEAEAARLAARDPI</sequence>